<evidence type="ECO:0000256" key="2">
    <source>
        <dbReference type="ARBA" id="ARBA00007634"/>
    </source>
</evidence>
<dbReference type="STRING" id="656914.SAMN00017405_1369"/>
<dbReference type="GO" id="GO:0006412">
    <property type="term" value="P:translation"/>
    <property type="evidence" value="ECO:0007669"/>
    <property type="project" value="UniProtKB-UniRule"/>
</dbReference>
<dbReference type="RefSeq" id="WP_084053154.1">
    <property type="nucleotide sequence ID" value="NZ_FWWT01000017.1"/>
</dbReference>
<dbReference type="PANTHER" id="PTHR33398:SF1">
    <property type="entry name" value="SMALL RIBOSOMAL SUBUNIT PROTEIN BS20C"/>
    <property type="match status" value="1"/>
</dbReference>
<dbReference type="FunFam" id="1.20.58.110:FF:000001">
    <property type="entry name" value="30S ribosomal protein S20"/>
    <property type="match status" value="1"/>
</dbReference>
<keyword evidence="4 8" id="KW-0694">RNA-binding</keyword>
<keyword evidence="10" id="KW-1185">Reference proteome</keyword>
<keyword evidence="3 8" id="KW-0699">rRNA-binding</keyword>
<accession>A0A1W1VCR9</accession>
<evidence type="ECO:0000256" key="4">
    <source>
        <dbReference type="ARBA" id="ARBA00022884"/>
    </source>
</evidence>
<dbReference type="GO" id="GO:0005829">
    <property type="term" value="C:cytosol"/>
    <property type="evidence" value="ECO:0007669"/>
    <property type="project" value="TreeGrafter"/>
</dbReference>
<dbReference type="HAMAP" id="MF_00500">
    <property type="entry name" value="Ribosomal_bS20"/>
    <property type="match status" value="1"/>
</dbReference>
<evidence type="ECO:0000256" key="1">
    <source>
        <dbReference type="ARBA" id="ARBA00003134"/>
    </source>
</evidence>
<dbReference type="Pfam" id="PF01649">
    <property type="entry name" value="Ribosomal_S20p"/>
    <property type="match status" value="1"/>
</dbReference>
<dbReference type="GO" id="GO:0003735">
    <property type="term" value="F:structural constituent of ribosome"/>
    <property type="evidence" value="ECO:0007669"/>
    <property type="project" value="InterPro"/>
</dbReference>
<dbReference type="Gene3D" id="1.20.58.110">
    <property type="entry name" value="Ribosomal protein S20"/>
    <property type="match status" value="1"/>
</dbReference>
<keyword evidence="6 8" id="KW-0687">Ribonucleoprotein</keyword>
<keyword evidence="5 8" id="KW-0689">Ribosomal protein</keyword>
<dbReference type="OrthoDB" id="9808392at2"/>
<evidence type="ECO:0000313" key="10">
    <source>
        <dbReference type="Proteomes" id="UP000192731"/>
    </source>
</evidence>
<reference evidence="9 10" key="1">
    <citation type="submission" date="2017-04" db="EMBL/GenBank/DDBJ databases">
        <authorList>
            <person name="Afonso C.L."/>
            <person name="Miller P.J."/>
            <person name="Scott M.A."/>
            <person name="Spackman E."/>
            <person name="Goraichik I."/>
            <person name="Dimitrov K.M."/>
            <person name="Suarez D.L."/>
            <person name="Swayne D.E."/>
        </authorList>
    </citation>
    <scope>NUCLEOTIDE SEQUENCE [LARGE SCALE GENOMIC DNA]</scope>
    <source>
        <strain evidence="9 10">DSM 11270</strain>
    </source>
</reference>
<dbReference type="InterPro" id="IPR002583">
    <property type="entry name" value="Ribosomal_bS20"/>
</dbReference>
<evidence type="ECO:0000313" key="9">
    <source>
        <dbReference type="EMBL" id="SMB90841.1"/>
    </source>
</evidence>
<evidence type="ECO:0000256" key="6">
    <source>
        <dbReference type="ARBA" id="ARBA00023274"/>
    </source>
</evidence>
<comment type="similarity">
    <text evidence="2 8">Belongs to the bacterial ribosomal protein bS20 family.</text>
</comment>
<dbReference type="Proteomes" id="UP000192731">
    <property type="component" value="Unassembled WGS sequence"/>
</dbReference>
<dbReference type="GO" id="GO:0015935">
    <property type="term" value="C:small ribosomal subunit"/>
    <property type="evidence" value="ECO:0007669"/>
    <property type="project" value="TreeGrafter"/>
</dbReference>
<organism evidence="9 10">
    <name type="scientific">Desulfonispora thiosulfatigenes DSM 11270</name>
    <dbReference type="NCBI Taxonomy" id="656914"/>
    <lineage>
        <taxon>Bacteria</taxon>
        <taxon>Bacillati</taxon>
        <taxon>Bacillota</taxon>
        <taxon>Clostridia</taxon>
        <taxon>Eubacteriales</taxon>
        <taxon>Peptococcaceae</taxon>
        <taxon>Desulfonispora</taxon>
    </lineage>
</organism>
<proteinExistence type="inferred from homology"/>
<sequence length="88" mass="9655">MANIKSAIKRAKKAQVRALKNKMFKSKLKTAIKNFEKAIDAKSIDEAKATLTNAVKVIDKAASKGLLHKNNAANKKSRLTKMFNKIAG</sequence>
<evidence type="ECO:0000256" key="7">
    <source>
        <dbReference type="ARBA" id="ARBA00035136"/>
    </source>
</evidence>
<dbReference type="SUPFAM" id="SSF46992">
    <property type="entry name" value="Ribosomal protein S20"/>
    <property type="match status" value="1"/>
</dbReference>
<comment type="function">
    <text evidence="1 8">Binds directly to 16S ribosomal RNA.</text>
</comment>
<evidence type="ECO:0000256" key="3">
    <source>
        <dbReference type="ARBA" id="ARBA00022730"/>
    </source>
</evidence>
<dbReference type="InterPro" id="IPR036510">
    <property type="entry name" value="Ribosomal_bS20_sf"/>
</dbReference>
<dbReference type="EMBL" id="FWWT01000017">
    <property type="protein sequence ID" value="SMB90841.1"/>
    <property type="molecule type" value="Genomic_DNA"/>
</dbReference>
<dbReference type="PANTHER" id="PTHR33398">
    <property type="entry name" value="30S RIBOSOMAL PROTEIN S20"/>
    <property type="match status" value="1"/>
</dbReference>
<dbReference type="GO" id="GO:0070181">
    <property type="term" value="F:small ribosomal subunit rRNA binding"/>
    <property type="evidence" value="ECO:0007669"/>
    <property type="project" value="TreeGrafter"/>
</dbReference>
<evidence type="ECO:0000256" key="5">
    <source>
        <dbReference type="ARBA" id="ARBA00022980"/>
    </source>
</evidence>
<protein>
    <recommendedName>
        <fullName evidence="7 8">Small ribosomal subunit protein bS20</fullName>
    </recommendedName>
</protein>
<name>A0A1W1VCR9_DESTI</name>
<dbReference type="AlphaFoldDB" id="A0A1W1VCR9"/>
<dbReference type="NCBIfam" id="TIGR00029">
    <property type="entry name" value="S20"/>
    <property type="match status" value="1"/>
</dbReference>
<evidence type="ECO:0000256" key="8">
    <source>
        <dbReference type="HAMAP-Rule" id="MF_00500"/>
    </source>
</evidence>
<gene>
    <name evidence="8" type="primary">rpsT</name>
    <name evidence="9" type="ORF">SAMN00017405_1369</name>
</gene>